<organism evidence="1 2">
    <name type="scientific">Shimwellia blattae (strain ATCC 29907 / DSM 4481 / JCM 1650 / NBRC 105725 / CDC 9005-74)</name>
    <name type="common">Escherichia blattae</name>
    <dbReference type="NCBI Taxonomy" id="630626"/>
    <lineage>
        <taxon>Bacteria</taxon>
        <taxon>Pseudomonadati</taxon>
        <taxon>Pseudomonadota</taxon>
        <taxon>Gammaproteobacteria</taxon>
        <taxon>Enterobacterales</taxon>
        <taxon>Enterobacteriaceae</taxon>
        <taxon>Shimwellia</taxon>
    </lineage>
</organism>
<accession>I2BCY2</accession>
<reference evidence="1 2" key="1">
    <citation type="journal article" date="2012" name="J. Bacteriol.">
        <title>Complete genome sequence of the B12-producing Shimwellia blattae strain DSM 4481, isolated from a cockroach.</title>
        <authorList>
            <person name="Brzuszkiewicz E."/>
            <person name="Waschkowitz T."/>
            <person name="Wiezer A."/>
            <person name="Daniel R."/>
        </authorList>
    </citation>
    <scope>NUCLEOTIDE SEQUENCE [LARGE SCALE GENOMIC DNA]</scope>
    <source>
        <strain evidence="2">ATCC 29907 / DSM 4481 / JCM 1650 / NBRC 105725 / CDC 9005-74</strain>
    </source>
</reference>
<dbReference type="AlphaFoldDB" id="I2BCY2"/>
<dbReference type="KEGG" id="ebt:EBL_c33230"/>
<dbReference type="Proteomes" id="UP000001955">
    <property type="component" value="Chromosome"/>
</dbReference>
<protein>
    <submittedName>
        <fullName evidence="1">Uncharacterized protein</fullName>
    </submittedName>
</protein>
<gene>
    <name evidence="1" type="ordered locus">EBL_c33230</name>
</gene>
<name>I2BCY2_SHIBC</name>
<dbReference type="STRING" id="630626.EBL_c33230"/>
<evidence type="ECO:0000313" key="1">
    <source>
        <dbReference type="EMBL" id="AFJ48386.1"/>
    </source>
</evidence>
<evidence type="ECO:0000313" key="2">
    <source>
        <dbReference type="Proteomes" id="UP000001955"/>
    </source>
</evidence>
<sequence>MHINSNKHRESMQKRLTGDFLANGGILEISDRKVNVMVGFFMLFYLTNANVAAGKLKTATIATGKTVAHQKEGILPQTDD</sequence>
<dbReference type="EMBL" id="CP001560">
    <property type="protein sequence ID" value="AFJ48386.1"/>
    <property type="molecule type" value="Genomic_DNA"/>
</dbReference>
<keyword evidence="2" id="KW-1185">Reference proteome</keyword>
<dbReference type="HOGENOM" id="CLU_2587804_0_0_6"/>
<proteinExistence type="predicted"/>